<dbReference type="AlphaFoldDB" id="A0A7J7KH23"/>
<keyword evidence="1" id="KW-0472">Membrane</keyword>
<reference evidence="2" key="1">
    <citation type="submission" date="2020-06" db="EMBL/GenBank/DDBJ databases">
        <title>Draft genome of Bugula neritina, a colonial animal packing powerful symbionts and potential medicines.</title>
        <authorList>
            <person name="Rayko M."/>
        </authorList>
    </citation>
    <scope>NUCLEOTIDE SEQUENCE [LARGE SCALE GENOMIC DNA]</scope>
    <source>
        <strain evidence="2">Kwan_BN1</strain>
    </source>
</reference>
<accession>A0A7J7KH23</accession>
<keyword evidence="1" id="KW-0812">Transmembrane</keyword>
<keyword evidence="1" id="KW-1133">Transmembrane helix</keyword>
<proteinExistence type="predicted"/>
<feature type="transmembrane region" description="Helical" evidence="1">
    <location>
        <begin position="31"/>
        <end position="49"/>
    </location>
</feature>
<dbReference type="Proteomes" id="UP000593567">
    <property type="component" value="Unassembled WGS sequence"/>
</dbReference>
<dbReference type="EMBL" id="VXIV02000556">
    <property type="protein sequence ID" value="KAF6037523.1"/>
    <property type="molecule type" value="Genomic_DNA"/>
</dbReference>
<gene>
    <name evidence="2" type="ORF">EB796_004170</name>
</gene>
<evidence type="ECO:0000313" key="3">
    <source>
        <dbReference type="Proteomes" id="UP000593567"/>
    </source>
</evidence>
<protein>
    <submittedName>
        <fullName evidence="2">Uncharacterized protein</fullName>
    </submittedName>
</protein>
<comment type="caution">
    <text evidence="2">The sequence shown here is derived from an EMBL/GenBank/DDBJ whole genome shotgun (WGS) entry which is preliminary data.</text>
</comment>
<keyword evidence="3" id="KW-1185">Reference proteome</keyword>
<evidence type="ECO:0000313" key="2">
    <source>
        <dbReference type="EMBL" id="KAF6037523.1"/>
    </source>
</evidence>
<name>A0A7J7KH23_BUGNE</name>
<evidence type="ECO:0000256" key="1">
    <source>
        <dbReference type="SAM" id="Phobius"/>
    </source>
</evidence>
<organism evidence="2 3">
    <name type="scientific">Bugula neritina</name>
    <name type="common">Brown bryozoan</name>
    <name type="synonym">Sertularia neritina</name>
    <dbReference type="NCBI Taxonomy" id="10212"/>
    <lineage>
        <taxon>Eukaryota</taxon>
        <taxon>Metazoa</taxon>
        <taxon>Spiralia</taxon>
        <taxon>Lophotrochozoa</taxon>
        <taxon>Bryozoa</taxon>
        <taxon>Gymnolaemata</taxon>
        <taxon>Cheilostomatida</taxon>
        <taxon>Flustrina</taxon>
        <taxon>Buguloidea</taxon>
        <taxon>Bugulidae</taxon>
        <taxon>Bugula</taxon>
    </lineage>
</organism>
<sequence length="106" mass="11669">MLSTNELYTKYRRESVVGSWSCVGGSRRSNFYTPLSIGFIFPSLILIRIKSLFKIISLNGGQPPVCTTTLSTAIPPLPLFLLPSITSSVISVAGLKDSQNMFLFHK</sequence>